<dbReference type="Proteomes" id="UP000014500">
    <property type="component" value="Unassembled WGS sequence"/>
</dbReference>
<dbReference type="OMA" id="WSERIEM"/>
<evidence type="ECO:0000313" key="2">
    <source>
        <dbReference type="EnsemblMetazoa" id="SMAR001714-PA"/>
    </source>
</evidence>
<organism evidence="2 3">
    <name type="scientific">Strigamia maritima</name>
    <name type="common">European centipede</name>
    <name type="synonym">Geophilus maritimus</name>
    <dbReference type="NCBI Taxonomy" id="126957"/>
    <lineage>
        <taxon>Eukaryota</taxon>
        <taxon>Metazoa</taxon>
        <taxon>Ecdysozoa</taxon>
        <taxon>Arthropoda</taxon>
        <taxon>Myriapoda</taxon>
        <taxon>Chilopoda</taxon>
        <taxon>Pleurostigmophora</taxon>
        <taxon>Geophilomorpha</taxon>
        <taxon>Linotaeniidae</taxon>
        <taxon>Strigamia</taxon>
    </lineage>
</organism>
<name>T1IL94_STRMM</name>
<dbReference type="InterPro" id="IPR007111">
    <property type="entry name" value="NACHT_NTPase"/>
</dbReference>
<reference evidence="3" key="1">
    <citation type="submission" date="2011-05" db="EMBL/GenBank/DDBJ databases">
        <authorList>
            <person name="Richards S.R."/>
            <person name="Qu J."/>
            <person name="Jiang H."/>
            <person name="Jhangiani S.N."/>
            <person name="Agravi P."/>
            <person name="Goodspeed R."/>
            <person name="Gross S."/>
            <person name="Mandapat C."/>
            <person name="Jackson L."/>
            <person name="Mathew T."/>
            <person name="Pu L."/>
            <person name="Thornton R."/>
            <person name="Saada N."/>
            <person name="Wilczek-Boney K.B."/>
            <person name="Lee S."/>
            <person name="Kovar C."/>
            <person name="Wu Y."/>
            <person name="Scherer S.E."/>
            <person name="Worley K.C."/>
            <person name="Muzny D.M."/>
            <person name="Gibbs R."/>
        </authorList>
    </citation>
    <scope>NUCLEOTIDE SEQUENCE</scope>
    <source>
        <strain evidence="3">Brora</strain>
    </source>
</reference>
<dbReference type="EnsemblMetazoa" id="SMAR001714-RA">
    <property type="protein sequence ID" value="SMAR001714-PA"/>
    <property type="gene ID" value="SMAR001714"/>
</dbReference>
<protein>
    <recommendedName>
        <fullName evidence="1">NACHT domain-containing protein</fullName>
    </recommendedName>
</protein>
<reference evidence="2" key="2">
    <citation type="submission" date="2015-02" db="UniProtKB">
        <authorList>
            <consortium name="EnsemblMetazoa"/>
        </authorList>
    </citation>
    <scope>IDENTIFICATION</scope>
</reference>
<dbReference type="eggNOG" id="ENOG502QTJW">
    <property type="taxonomic scope" value="Eukaryota"/>
</dbReference>
<dbReference type="SUPFAM" id="SSF52540">
    <property type="entry name" value="P-loop containing nucleoside triphosphate hydrolases"/>
    <property type="match status" value="1"/>
</dbReference>
<dbReference type="PhylomeDB" id="T1IL94"/>
<dbReference type="PANTHER" id="PTHR46844:SF1">
    <property type="entry name" value="SLR5058 PROTEIN"/>
    <property type="match status" value="1"/>
</dbReference>
<dbReference type="AlphaFoldDB" id="T1IL94"/>
<proteinExistence type="predicted"/>
<dbReference type="Pfam" id="PF05729">
    <property type="entry name" value="NACHT"/>
    <property type="match status" value="1"/>
</dbReference>
<dbReference type="PROSITE" id="PS50837">
    <property type="entry name" value="NACHT"/>
    <property type="match status" value="1"/>
</dbReference>
<dbReference type="InterPro" id="IPR027417">
    <property type="entry name" value="P-loop_NTPase"/>
</dbReference>
<feature type="domain" description="NACHT" evidence="1">
    <location>
        <begin position="105"/>
        <end position="203"/>
    </location>
</feature>
<dbReference type="Gene3D" id="3.40.50.300">
    <property type="entry name" value="P-loop containing nucleotide triphosphate hydrolases"/>
    <property type="match status" value="1"/>
</dbReference>
<evidence type="ECO:0000313" key="3">
    <source>
        <dbReference type="Proteomes" id="UP000014500"/>
    </source>
</evidence>
<keyword evidence="3" id="KW-1185">Reference proteome</keyword>
<sequence length="520" mass="59972">MQNTSGPRIFKVDKEGNINFSVPNHETRSCCETIDNNSLNQCDDFKRKLQQYNRSIVLPKPAWLSNEGSELSFDEHFIDLQLNDANNSIRIEDVFNSLTNSRRPIRILIEGQPGFGKTTLALKLASDWALNKTYINFFKLAFFVPLRELQQQSIKSVIDEIGKRCGCNDAVRIVNQHKKNTLFILDGLDEVSLDGRLEIMKLLYKQYYSDATVVAFSRTGIFEISKDEAALLFSSTMRHRNFHDKHISVLGFNEEDKKTFLLKFMPEANVDVVIKRLASQFTLFKSPLLLMLIPIILEDDQSIEHFSSITELYKKLFNCIIKNSCAKRRLHVDQCFDLFRITSSVTSLQNLLREFGMLSVRKILENEVQFESNDVTGEIYQLGFLTSHKRVTFVHSITYYQAVHLSILEFSAAFTFWLDLKLKKFKSEELLTSVVNLFFKSEGTSLILPFLAGLMEDDLDNLLSRIKQFGVWFSLDFELTMKLLSECSSINIAKSNFLANFIPSRINIRYCEDSNEMILK</sequence>
<dbReference type="PANTHER" id="PTHR46844">
    <property type="entry name" value="SLR5058 PROTEIN"/>
    <property type="match status" value="1"/>
</dbReference>
<dbReference type="HOGENOM" id="CLU_512257_0_0_1"/>
<accession>T1IL94</accession>
<evidence type="ECO:0000259" key="1">
    <source>
        <dbReference type="PROSITE" id="PS50837"/>
    </source>
</evidence>
<dbReference type="EMBL" id="JH430755">
    <property type="status" value="NOT_ANNOTATED_CDS"/>
    <property type="molecule type" value="Genomic_DNA"/>
</dbReference>